<name>A0A177DEA8_ALTAL</name>
<reference evidence="2 3" key="1">
    <citation type="submission" date="2016-05" db="EMBL/GenBank/DDBJ databases">
        <title>Comparative analysis of secretome profiles of manganese(II)-oxidizing ascomycete fungi.</title>
        <authorList>
            <consortium name="DOE Joint Genome Institute"/>
            <person name="Zeiner C.A."/>
            <person name="Purvine S.O."/>
            <person name="Zink E.M."/>
            <person name="Wu S."/>
            <person name="Pasa-Tolic L."/>
            <person name="Chaput D.L."/>
            <person name="Haridas S."/>
            <person name="Grigoriev I.V."/>
            <person name="Santelli C.M."/>
            <person name="Hansel C.M."/>
        </authorList>
    </citation>
    <scope>NUCLEOTIDE SEQUENCE [LARGE SCALE GENOMIC DNA]</scope>
    <source>
        <strain evidence="2 3">SRC1lrK2f</strain>
    </source>
</reference>
<feature type="compositionally biased region" description="Polar residues" evidence="1">
    <location>
        <begin position="1"/>
        <end position="23"/>
    </location>
</feature>
<protein>
    <submittedName>
        <fullName evidence="2">Uncharacterized protein</fullName>
    </submittedName>
</protein>
<feature type="region of interest" description="Disordered" evidence="1">
    <location>
        <begin position="63"/>
        <end position="94"/>
    </location>
</feature>
<feature type="region of interest" description="Disordered" evidence="1">
    <location>
        <begin position="112"/>
        <end position="181"/>
    </location>
</feature>
<feature type="region of interest" description="Disordered" evidence="1">
    <location>
        <begin position="1"/>
        <end position="37"/>
    </location>
</feature>
<dbReference type="EMBL" id="KV441487">
    <property type="protein sequence ID" value="OAG17149.1"/>
    <property type="molecule type" value="Genomic_DNA"/>
</dbReference>
<organism evidence="2 3">
    <name type="scientific">Alternaria alternata</name>
    <name type="common">Alternaria rot fungus</name>
    <name type="synonym">Torula alternata</name>
    <dbReference type="NCBI Taxonomy" id="5599"/>
    <lineage>
        <taxon>Eukaryota</taxon>
        <taxon>Fungi</taxon>
        <taxon>Dikarya</taxon>
        <taxon>Ascomycota</taxon>
        <taxon>Pezizomycotina</taxon>
        <taxon>Dothideomycetes</taxon>
        <taxon>Pleosporomycetidae</taxon>
        <taxon>Pleosporales</taxon>
        <taxon>Pleosporineae</taxon>
        <taxon>Pleosporaceae</taxon>
        <taxon>Alternaria</taxon>
        <taxon>Alternaria sect. Alternaria</taxon>
        <taxon>Alternaria alternata complex</taxon>
    </lineage>
</organism>
<accession>A0A177DEA8</accession>
<dbReference type="AlphaFoldDB" id="A0A177DEA8"/>
<proteinExistence type="predicted"/>
<sequence>MSDMMGSSQDNGSQRRWIRNNTFPGDPPTAGDPPTVGTLMDHLRQIALFPSLQLPGVQRVQANSVSQNSRGRAGGAYVAPASRPATGAADRRQWHLPAPQLTITKYTISYDNLSEPPSPSGYDPEHLGLALQPAPSAGDTTPTAQSPQTPTLESPQLPARRPDTESDMIVEEEPQERDDITPCTPTSSICDVRAWHFECM</sequence>
<dbReference type="Proteomes" id="UP000077248">
    <property type="component" value="Unassembled WGS sequence"/>
</dbReference>
<dbReference type="KEGG" id="aalt:CC77DRAFT_1064410"/>
<dbReference type="RefSeq" id="XP_018382570.1">
    <property type="nucleotide sequence ID" value="XM_018528721.1"/>
</dbReference>
<feature type="compositionally biased region" description="Acidic residues" evidence="1">
    <location>
        <begin position="165"/>
        <end position="176"/>
    </location>
</feature>
<dbReference type="GeneID" id="29114315"/>
<feature type="compositionally biased region" description="Low complexity" evidence="1">
    <location>
        <begin position="140"/>
        <end position="151"/>
    </location>
</feature>
<gene>
    <name evidence="2" type="ORF">CC77DRAFT_1064410</name>
</gene>
<keyword evidence="3" id="KW-1185">Reference proteome</keyword>
<evidence type="ECO:0000256" key="1">
    <source>
        <dbReference type="SAM" id="MobiDB-lite"/>
    </source>
</evidence>
<evidence type="ECO:0000313" key="3">
    <source>
        <dbReference type="Proteomes" id="UP000077248"/>
    </source>
</evidence>
<dbReference type="VEuPathDB" id="FungiDB:CC77DRAFT_1064410"/>
<evidence type="ECO:0000313" key="2">
    <source>
        <dbReference type="EMBL" id="OAG17149.1"/>
    </source>
</evidence>